<dbReference type="InterPro" id="IPR010982">
    <property type="entry name" value="Lambda_DNA-bd_dom_sf"/>
</dbReference>
<feature type="domain" description="HTH cro/C1-type" evidence="2">
    <location>
        <begin position="13"/>
        <end position="67"/>
    </location>
</feature>
<dbReference type="SUPFAM" id="SSF47413">
    <property type="entry name" value="lambda repressor-like DNA-binding domains"/>
    <property type="match status" value="1"/>
</dbReference>
<keyword evidence="4" id="KW-1185">Reference proteome</keyword>
<dbReference type="SMART" id="SM00530">
    <property type="entry name" value="HTH_XRE"/>
    <property type="match status" value="1"/>
</dbReference>
<dbReference type="CDD" id="cd00093">
    <property type="entry name" value="HTH_XRE"/>
    <property type="match status" value="1"/>
</dbReference>
<dbReference type="Pfam" id="PF01381">
    <property type="entry name" value="HTH_3"/>
    <property type="match status" value="1"/>
</dbReference>
<dbReference type="PANTHER" id="PTHR46558:SF11">
    <property type="entry name" value="HTH-TYPE TRANSCRIPTIONAL REGULATOR XRE"/>
    <property type="match status" value="1"/>
</dbReference>
<name>A0A2I7SDF8_9CAUD</name>
<evidence type="ECO:0000313" key="4">
    <source>
        <dbReference type="Proteomes" id="UP000241929"/>
    </source>
</evidence>
<dbReference type="Gene3D" id="1.10.260.40">
    <property type="entry name" value="lambda repressor-like DNA-binding domains"/>
    <property type="match status" value="1"/>
</dbReference>
<gene>
    <name evidence="3" type="ORF">LIKHA_32</name>
</gene>
<keyword evidence="1" id="KW-0238">DNA-binding</keyword>
<evidence type="ECO:0000256" key="1">
    <source>
        <dbReference type="ARBA" id="ARBA00023125"/>
    </source>
</evidence>
<proteinExistence type="predicted"/>
<accession>A0A2I7SDF8</accession>
<sequence>MEMKYKEVFKTRLREMRLKNGYSQEEFAKKVGLKRTNIANYESGRNTPPSQILGKIAEGFNTSTDYLLGKTDNPESLKVRDLDAISIDDLQNFKIEYRGVELTEDEKRQVIRLLRSVLELKKE</sequence>
<protein>
    <submittedName>
        <fullName evidence="3">Helix-turn-helix domain XRE family transcriptional regulator</fullName>
    </submittedName>
</protein>
<evidence type="ECO:0000259" key="2">
    <source>
        <dbReference type="PROSITE" id="PS50943"/>
    </source>
</evidence>
<dbReference type="PROSITE" id="PS50943">
    <property type="entry name" value="HTH_CROC1"/>
    <property type="match status" value="1"/>
</dbReference>
<dbReference type="InterPro" id="IPR001387">
    <property type="entry name" value="Cro/C1-type_HTH"/>
</dbReference>
<dbReference type="Proteomes" id="UP000241929">
    <property type="component" value="Genome"/>
</dbReference>
<evidence type="ECO:0000313" key="3">
    <source>
        <dbReference type="EMBL" id="AUS03930.1"/>
    </source>
</evidence>
<dbReference type="PANTHER" id="PTHR46558">
    <property type="entry name" value="TRACRIPTIONAL REGULATORY PROTEIN-RELATED-RELATED"/>
    <property type="match status" value="1"/>
</dbReference>
<reference evidence="3 4" key="1">
    <citation type="submission" date="2017-12" db="EMBL/GenBank/DDBJ databases">
        <authorList>
            <person name="Hurst M.R.H."/>
        </authorList>
    </citation>
    <scope>NUCLEOTIDE SEQUENCE [LARGE SCALE GENOMIC DNA]</scope>
</reference>
<dbReference type="EMBL" id="MG727702">
    <property type="protein sequence ID" value="AUS03930.1"/>
    <property type="molecule type" value="Genomic_DNA"/>
</dbReference>
<dbReference type="GO" id="GO:0003677">
    <property type="term" value="F:DNA binding"/>
    <property type="evidence" value="ECO:0007669"/>
    <property type="project" value="UniProtKB-KW"/>
</dbReference>
<organism evidence="3 4">
    <name type="scientific">Paenibacillus phage Likha</name>
    <dbReference type="NCBI Taxonomy" id="2070193"/>
    <lineage>
        <taxon>Viruses</taxon>
        <taxon>Duplodnaviria</taxon>
        <taxon>Heunggongvirae</taxon>
        <taxon>Uroviricota</taxon>
        <taxon>Caudoviricetes</taxon>
        <taxon>Fernvirus</taxon>
        <taxon>Fernvirus likha</taxon>
    </lineage>
</organism>